<dbReference type="PROSITE" id="PS50041">
    <property type="entry name" value="C_TYPE_LECTIN_2"/>
    <property type="match status" value="1"/>
</dbReference>
<dbReference type="AlphaFoldDB" id="A0A7M7Q8L2"/>
<gene>
    <name evidence="2" type="primary">100115253</name>
</gene>
<dbReference type="Pfam" id="PF00059">
    <property type="entry name" value="Lectin_C"/>
    <property type="match status" value="1"/>
</dbReference>
<dbReference type="InParanoid" id="A0A7M7Q8L2"/>
<proteinExistence type="predicted"/>
<dbReference type="FunCoup" id="A0A7M7Q8L2">
    <property type="interactions" value="12"/>
</dbReference>
<dbReference type="SUPFAM" id="SSF56436">
    <property type="entry name" value="C-type lectin-like"/>
    <property type="match status" value="1"/>
</dbReference>
<protein>
    <recommendedName>
        <fullName evidence="1">C-type lectin domain-containing protein</fullName>
    </recommendedName>
</protein>
<accession>A0A7M7Q8L2</accession>
<evidence type="ECO:0000259" key="1">
    <source>
        <dbReference type="PROSITE" id="PS50041"/>
    </source>
</evidence>
<name>A0A7M7Q8L2_NASVI</name>
<evidence type="ECO:0000313" key="3">
    <source>
        <dbReference type="Proteomes" id="UP000002358"/>
    </source>
</evidence>
<dbReference type="InterPro" id="IPR016186">
    <property type="entry name" value="C-type_lectin-like/link_sf"/>
</dbReference>
<dbReference type="Gene3D" id="3.10.100.10">
    <property type="entry name" value="Mannose-Binding Protein A, subunit A"/>
    <property type="match status" value="1"/>
</dbReference>
<dbReference type="InterPro" id="IPR001304">
    <property type="entry name" value="C-type_lectin-like"/>
</dbReference>
<organism evidence="2 3">
    <name type="scientific">Nasonia vitripennis</name>
    <name type="common">Parasitic wasp</name>
    <dbReference type="NCBI Taxonomy" id="7425"/>
    <lineage>
        <taxon>Eukaryota</taxon>
        <taxon>Metazoa</taxon>
        <taxon>Ecdysozoa</taxon>
        <taxon>Arthropoda</taxon>
        <taxon>Hexapoda</taxon>
        <taxon>Insecta</taxon>
        <taxon>Pterygota</taxon>
        <taxon>Neoptera</taxon>
        <taxon>Endopterygota</taxon>
        <taxon>Hymenoptera</taxon>
        <taxon>Apocrita</taxon>
        <taxon>Proctotrupomorpha</taxon>
        <taxon>Chalcidoidea</taxon>
        <taxon>Pteromalidae</taxon>
        <taxon>Pteromalinae</taxon>
        <taxon>Nasonia</taxon>
    </lineage>
</organism>
<sequence length="266" mass="30219">MVFCYCFFSCVVVWPICAVWRFEHRFIVVFLLEMQLSCSADCEYQNFCCQLTNVIYLLNKMRSTIIVIALLGIFENQLGFIGANEYDLHLCMNNRTVTTKIIDSQDSYSCSCKVGPYEGPVIRDDYVHMPGIGSHKLHTEAKSWNDARKICNEEGGHLAVINSREEETILLNMLNASRNNITNATNTEVAFLGIHDFFKEGEWLTIFGHSIHSTGYANWSATYWGGQPDNKNKNQNCGALIYEGGLDDVFCHESYAFFCELPLSCT</sequence>
<reference evidence="2" key="1">
    <citation type="submission" date="2021-01" db="UniProtKB">
        <authorList>
            <consortium name="EnsemblMetazoa"/>
        </authorList>
    </citation>
    <scope>IDENTIFICATION</scope>
</reference>
<dbReference type="PANTHER" id="PTHR22803">
    <property type="entry name" value="MANNOSE, PHOSPHOLIPASE, LECTIN RECEPTOR RELATED"/>
    <property type="match status" value="1"/>
</dbReference>
<keyword evidence="3" id="KW-1185">Reference proteome</keyword>
<dbReference type="EnsemblMetazoa" id="XM_031927814">
    <property type="protein sequence ID" value="XP_031783674"/>
    <property type="gene ID" value="LOC100115253"/>
</dbReference>
<dbReference type="InterPro" id="IPR016187">
    <property type="entry name" value="CTDL_fold"/>
</dbReference>
<dbReference type="SMART" id="SM00034">
    <property type="entry name" value="CLECT"/>
    <property type="match status" value="1"/>
</dbReference>
<evidence type="ECO:0000313" key="2">
    <source>
        <dbReference type="EnsemblMetazoa" id="XP_031783674"/>
    </source>
</evidence>
<feature type="domain" description="C-type lectin" evidence="1">
    <location>
        <begin position="135"/>
        <end position="260"/>
    </location>
</feature>
<dbReference type="SMR" id="A0A7M7Q8L2"/>
<dbReference type="OrthoDB" id="7357196at2759"/>
<dbReference type="CDD" id="cd00037">
    <property type="entry name" value="CLECT"/>
    <property type="match status" value="1"/>
</dbReference>
<dbReference type="InterPro" id="IPR050111">
    <property type="entry name" value="C-type_lectin/snaclec_domain"/>
</dbReference>
<dbReference type="Proteomes" id="UP000002358">
    <property type="component" value="Chromosome 3"/>
</dbReference>